<dbReference type="AlphaFoldDB" id="A0A242VY15"/>
<dbReference type="EMBL" id="NFCF01000117">
    <property type="protein sequence ID" value="OTW44023.1"/>
    <property type="molecule type" value="Genomic_DNA"/>
</dbReference>
<proteinExistence type="predicted"/>
<gene>
    <name evidence="1" type="ORF">BK699_33545</name>
</gene>
<name>A0A242VY15_BACTU</name>
<comment type="caution">
    <text evidence="1">The sequence shown here is derived from an EMBL/GenBank/DDBJ whole genome shotgun (WGS) entry which is preliminary data.</text>
</comment>
<accession>A0A242VY15</accession>
<sequence>MPSWISEENLQKALNNGISYHTLYDRIRSGWTIKEAITTPPVRGGIFTKEEREISESNGISYKTAYARIVAMGMSVEEAITTPLRPHRGRNRKHGQWKEIALENGIPERTFYNRLGLGWTYQNAATKPVRRKGEIEKKWLNIAKNNGIGYHTFLSRIRTQKWDMERAATTPVISTGRRCSVKDKEGVL</sequence>
<reference evidence="1 2" key="1">
    <citation type="submission" date="2016-10" db="EMBL/GenBank/DDBJ databases">
        <title>Comparative genomics of Bacillus thuringiensis reveals a path to pathogens against multiple invertebrate hosts.</title>
        <authorList>
            <person name="Zheng J."/>
            <person name="Gao Q."/>
            <person name="Liu H."/>
            <person name="Peng D."/>
            <person name="Ruan L."/>
            <person name="Sun M."/>
        </authorList>
    </citation>
    <scope>NUCLEOTIDE SEQUENCE [LARGE SCALE GENOMIC DNA]</scope>
    <source>
        <strain evidence="1">BGSC 4AC1</strain>
    </source>
</reference>
<dbReference type="Proteomes" id="UP000195152">
    <property type="component" value="Unassembled WGS sequence"/>
</dbReference>
<evidence type="ECO:0000313" key="2">
    <source>
        <dbReference type="Proteomes" id="UP000195152"/>
    </source>
</evidence>
<organism evidence="1 2">
    <name type="scientific">Bacillus thuringiensis serovar mexicanensis</name>
    <dbReference type="NCBI Taxonomy" id="180868"/>
    <lineage>
        <taxon>Bacteria</taxon>
        <taxon>Bacillati</taxon>
        <taxon>Bacillota</taxon>
        <taxon>Bacilli</taxon>
        <taxon>Bacillales</taxon>
        <taxon>Bacillaceae</taxon>
        <taxon>Bacillus</taxon>
        <taxon>Bacillus cereus group</taxon>
    </lineage>
</organism>
<evidence type="ECO:0000313" key="1">
    <source>
        <dbReference type="EMBL" id="OTW44023.1"/>
    </source>
</evidence>
<protein>
    <submittedName>
        <fullName evidence="1">Nucleoside permease</fullName>
    </submittedName>
</protein>
<dbReference type="RefSeq" id="WP_001141579.1">
    <property type="nucleotide sequence ID" value="NZ_NFCF01000117.1"/>
</dbReference>